<dbReference type="AlphaFoldDB" id="A0ABD2Q8E1"/>
<dbReference type="GO" id="GO:0046872">
    <property type="term" value="F:metal ion binding"/>
    <property type="evidence" value="ECO:0007669"/>
    <property type="project" value="UniProtKB-KW"/>
</dbReference>
<dbReference type="InterPro" id="IPR011992">
    <property type="entry name" value="EF-hand-dom_pair"/>
</dbReference>
<feature type="domain" description="EF-hand" evidence="4">
    <location>
        <begin position="114"/>
        <end position="149"/>
    </location>
</feature>
<dbReference type="SMART" id="SM00054">
    <property type="entry name" value="EFh"/>
    <property type="match status" value="4"/>
</dbReference>
<name>A0ABD2Q8E1_9PLAT</name>
<dbReference type="InterPro" id="IPR039647">
    <property type="entry name" value="EF_hand_pair_protein_CML-like"/>
</dbReference>
<dbReference type="Gene3D" id="1.10.238.10">
    <property type="entry name" value="EF-hand"/>
    <property type="match status" value="2"/>
</dbReference>
<proteinExistence type="predicted"/>
<evidence type="ECO:0000259" key="4">
    <source>
        <dbReference type="PROSITE" id="PS50222"/>
    </source>
</evidence>
<keyword evidence="3" id="KW-0106">Calcium</keyword>
<reference evidence="5 6" key="1">
    <citation type="submission" date="2024-11" db="EMBL/GenBank/DDBJ databases">
        <title>Adaptive evolution of stress response genes in parasites aligns with host niche diversity.</title>
        <authorList>
            <person name="Hahn C."/>
            <person name="Resl P."/>
        </authorList>
    </citation>
    <scope>NUCLEOTIDE SEQUENCE [LARGE SCALE GENOMIC DNA]</scope>
    <source>
        <strain evidence="5">EGGRZ-B1_66</strain>
        <tissue evidence="5">Body</tissue>
    </source>
</reference>
<dbReference type="FunFam" id="1.10.238.10:FF:000003">
    <property type="entry name" value="Calmodulin A"/>
    <property type="match status" value="1"/>
</dbReference>
<evidence type="ECO:0000313" key="6">
    <source>
        <dbReference type="Proteomes" id="UP001626550"/>
    </source>
</evidence>
<comment type="caution">
    <text evidence="5">The sequence shown here is derived from an EMBL/GenBank/DDBJ whole genome shotgun (WGS) entry which is preliminary data.</text>
</comment>
<dbReference type="InterPro" id="IPR002048">
    <property type="entry name" value="EF_hand_dom"/>
</dbReference>
<dbReference type="InterPro" id="IPR018247">
    <property type="entry name" value="EF_Hand_1_Ca_BS"/>
</dbReference>
<dbReference type="PROSITE" id="PS50222">
    <property type="entry name" value="EF_HAND_2"/>
    <property type="match status" value="4"/>
</dbReference>
<protein>
    <recommendedName>
        <fullName evidence="4">EF-hand domain-containing protein</fullName>
    </recommendedName>
</protein>
<dbReference type="SUPFAM" id="SSF47473">
    <property type="entry name" value="EF-hand"/>
    <property type="match status" value="1"/>
</dbReference>
<dbReference type="EMBL" id="JBJKFK010000654">
    <property type="protein sequence ID" value="KAL3315835.1"/>
    <property type="molecule type" value="Genomic_DNA"/>
</dbReference>
<evidence type="ECO:0000256" key="1">
    <source>
        <dbReference type="ARBA" id="ARBA00022723"/>
    </source>
</evidence>
<feature type="domain" description="EF-hand" evidence="4">
    <location>
        <begin position="77"/>
        <end position="112"/>
    </location>
</feature>
<dbReference type="CDD" id="cd00051">
    <property type="entry name" value="EFh"/>
    <property type="match status" value="1"/>
</dbReference>
<evidence type="ECO:0000313" key="5">
    <source>
        <dbReference type="EMBL" id="KAL3315835.1"/>
    </source>
</evidence>
<sequence>MSSFEQKRIELLRQFDAMDTNHDGVLDMDEIDSICQRAGLSPQDKKEFYRNFDSNGDKLVTLDEFELALGIKPLNKIKKEELHHLFNRYDKDKSGFLTASEMHQVIVESGITNISKKQIEEWLRKYDKNADGSLSFQEFCVCYLAMNVGHEII</sequence>
<dbReference type="Pfam" id="PF13499">
    <property type="entry name" value="EF-hand_7"/>
    <property type="match status" value="2"/>
</dbReference>
<keyword evidence="1" id="KW-0479">Metal-binding</keyword>
<gene>
    <name evidence="5" type="ORF">Ciccas_005519</name>
</gene>
<keyword evidence="2" id="KW-0677">Repeat</keyword>
<dbReference type="PANTHER" id="PTHR10891">
    <property type="entry name" value="EF-HAND CALCIUM-BINDING DOMAIN CONTAINING PROTEIN"/>
    <property type="match status" value="1"/>
</dbReference>
<feature type="domain" description="EF-hand" evidence="4">
    <location>
        <begin position="46"/>
        <end position="75"/>
    </location>
</feature>
<accession>A0ABD2Q8E1</accession>
<dbReference type="Proteomes" id="UP001626550">
    <property type="component" value="Unassembled WGS sequence"/>
</dbReference>
<evidence type="ECO:0000256" key="2">
    <source>
        <dbReference type="ARBA" id="ARBA00022737"/>
    </source>
</evidence>
<evidence type="ECO:0000256" key="3">
    <source>
        <dbReference type="ARBA" id="ARBA00022837"/>
    </source>
</evidence>
<keyword evidence="6" id="KW-1185">Reference proteome</keyword>
<organism evidence="5 6">
    <name type="scientific">Cichlidogyrus casuarinus</name>
    <dbReference type="NCBI Taxonomy" id="1844966"/>
    <lineage>
        <taxon>Eukaryota</taxon>
        <taxon>Metazoa</taxon>
        <taxon>Spiralia</taxon>
        <taxon>Lophotrochozoa</taxon>
        <taxon>Platyhelminthes</taxon>
        <taxon>Monogenea</taxon>
        <taxon>Monopisthocotylea</taxon>
        <taxon>Dactylogyridea</taxon>
        <taxon>Ancyrocephalidae</taxon>
        <taxon>Cichlidogyrus</taxon>
    </lineage>
</organism>
<dbReference type="PROSITE" id="PS00018">
    <property type="entry name" value="EF_HAND_1"/>
    <property type="match status" value="4"/>
</dbReference>
<feature type="domain" description="EF-hand" evidence="4">
    <location>
        <begin position="6"/>
        <end position="41"/>
    </location>
</feature>